<accession>C0MDU2</accession>
<dbReference type="KEGG" id="seq:SZO_07640"/>
<reference evidence="2 3" key="1">
    <citation type="journal article" date="2009" name="PLoS Pathog.">
        <title>Genomic evidence for the evolution of Streptococcus equi: host restriction, increased virulence, and genetic exchange with human pathogens.</title>
        <authorList>
            <person name="Holden M.T.G."/>
            <person name="Heather Z."/>
            <person name="Paillot R."/>
            <person name="Steward K.F."/>
            <person name="Webb K."/>
            <person name="Ainslie F."/>
            <person name="Jourdan T."/>
            <person name="Bason N.C."/>
            <person name="Holroyd N.E."/>
            <person name="Mungall K."/>
            <person name="Quail M.A."/>
            <person name="Sanders M."/>
            <person name="Simmonds M."/>
            <person name="Willey D."/>
            <person name="Brooks K."/>
            <person name="Aanensen D.M."/>
            <person name="Spratt B.G."/>
            <person name="Jolley K.A."/>
            <person name="Maiden M.C.J."/>
            <person name="Kehoe M."/>
            <person name="Chanter N."/>
            <person name="Bentley S.D."/>
            <person name="Robinson C."/>
            <person name="Maskell D.J."/>
            <person name="Parkhill J."/>
            <person name="Waller A.S."/>
        </authorList>
    </citation>
    <scope>NUCLEOTIDE SEQUENCE [LARGE SCALE GENOMIC DNA]</scope>
    <source>
        <strain evidence="2 3">H70</strain>
    </source>
</reference>
<dbReference type="Proteomes" id="UP000001368">
    <property type="component" value="Chromosome"/>
</dbReference>
<proteinExistence type="predicted"/>
<keyword evidence="1" id="KW-0812">Transmembrane</keyword>
<evidence type="ECO:0000313" key="3">
    <source>
        <dbReference type="Proteomes" id="UP000001368"/>
    </source>
</evidence>
<organism evidence="3">
    <name type="scientific">Streptococcus equi subsp. zooepidemicus (strain H70)</name>
    <dbReference type="NCBI Taxonomy" id="553483"/>
    <lineage>
        <taxon>Bacteria</taxon>
        <taxon>Bacillati</taxon>
        <taxon>Bacillota</taxon>
        <taxon>Bacilli</taxon>
        <taxon>Lactobacillales</taxon>
        <taxon>Streptococcaceae</taxon>
        <taxon>Streptococcus</taxon>
    </lineage>
</organism>
<protein>
    <submittedName>
        <fullName evidence="2">Putative membrane protein</fullName>
    </submittedName>
</protein>
<sequence length="87" mass="9727">MRPLGISRASFLVYTRYEIPSSRIARQIGFLVFGIFGLLILHIRLISRFCSESHRFAIPPYPHYLIVVSIGVLLGSPLADVPRGLSS</sequence>
<feature type="transmembrane region" description="Helical" evidence="1">
    <location>
        <begin position="24"/>
        <end position="41"/>
    </location>
</feature>
<dbReference type="EMBL" id="FM204884">
    <property type="protein sequence ID" value="CAW98909.1"/>
    <property type="molecule type" value="Genomic_DNA"/>
</dbReference>
<keyword evidence="1" id="KW-1133">Transmembrane helix</keyword>
<dbReference type="AlphaFoldDB" id="C0MDU2"/>
<gene>
    <name evidence="2" type="ordered locus">SZO_07640</name>
</gene>
<evidence type="ECO:0000313" key="2">
    <source>
        <dbReference type="EMBL" id="CAW98909.1"/>
    </source>
</evidence>
<keyword evidence="1" id="KW-0472">Membrane</keyword>
<evidence type="ECO:0000256" key="1">
    <source>
        <dbReference type="SAM" id="Phobius"/>
    </source>
</evidence>
<feature type="transmembrane region" description="Helical" evidence="1">
    <location>
        <begin position="61"/>
        <end position="79"/>
    </location>
</feature>
<name>C0MDU2_STRS7</name>
<dbReference type="HOGENOM" id="CLU_2482078_0_0_9"/>